<sequence>MEIYGVDMAKAKFDVCFSRNGKLIYKTITNNFPAIFKFLGSLSKDAAVVLEHTGSYGQKLIHSCLVMDIPVAVLSGYYVRNAFKNIKTKNDKVDSLIIREYALRFTDRLRWEKKVSVVFEELSRLLSIRQKTMKYIQTLENEMEARNQYPSSSIFACTYCKDEIKNAKKKVKLIEREMKNCIKSCSELNRYFKILDSIVGFGLMSITMLLVKTRGFTRLCNAKQMAAFAGVAPYQNQSGTVNKKSRTSKQCDQDLKTQFFMSASVASQHDPKMRYYKHVKKLEGKHHFVIMTNIANKMLRIAYALIRDNKEYQIGHAVKDPRLRDAV</sequence>
<reference evidence="1" key="1">
    <citation type="submission" date="2021-08" db="EMBL/GenBank/DDBJ databases">
        <title>Novel anaerobic bacterium isolated from sea squirt in East Sea, Republic of Korea.</title>
        <authorList>
            <person name="Nguyen T.H."/>
            <person name="Li Z."/>
            <person name="Lee Y.-J."/>
            <person name="Ko J."/>
            <person name="Kim S.-G."/>
        </authorList>
    </citation>
    <scope>NUCLEOTIDE SEQUENCE</scope>
    <source>
        <strain evidence="1">KCTC 25031</strain>
    </source>
</reference>
<protein>
    <submittedName>
        <fullName evidence="1">Transposase</fullName>
    </submittedName>
</protein>
<evidence type="ECO:0000313" key="1">
    <source>
        <dbReference type="EMBL" id="QZE15924.1"/>
    </source>
</evidence>
<keyword evidence="2" id="KW-1185">Reference proteome</keyword>
<dbReference type="Proteomes" id="UP000826212">
    <property type="component" value="Chromosome"/>
</dbReference>
<gene>
    <name evidence="1" type="ORF">K4L44_08850</name>
</gene>
<name>A0AC61NRD5_9BACT</name>
<dbReference type="EMBL" id="CP081303">
    <property type="protein sequence ID" value="QZE15924.1"/>
    <property type="molecule type" value="Genomic_DNA"/>
</dbReference>
<evidence type="ECO:0000313" key="2">
    <source>
        <dbReference type="Proteomes" id="UP000826212"/>
    </source>
</evidence>
<proteinExistence type="predicted"/>
<accession>A0AC61NRD5</accession>
<organism evidence="1 2">
    <name type="scientific">Halosquirtibacter laminarini</name>
    <dbReference type="NCBI Taxonomy" id="3374600"/>
    <lineage>
        <taxon>Bacteria</taxon>
        <taxon>Pseudomonadati</taxon>
        <taxon>Bacteroidota</taxon>
        <taxon>Bacteroidia</taxon>
        <taxon>Marinilabiliales</taxon>
        <taxon>Prolixibacteraceae</taxon>
        <taxon>Halosquirtibacter</taxon>
    </lineage>
</organism>